<proteinExistence type="predicted"/>
<dbReference type="AlphaFoldDB" id="A0A9D4BLL9"/>
<evidence type="ECO:0000313" key="2">
    <source>
        <dbReference type="EMBL" id="KAH3697658.1"/>
    </source>
</evidence>
<accession>A0A9D4BLL9</accession>
<gene>
    <name evidence="2" type="ORF">DPMN_085163</name>
</gene>
<dbReference type="EMBL" id="JAIWYP010000016">
    <property type="protein sequence ID" value="KAH3697658.1"/>
    <property type="molecule type" value="Genomic_DNA"/>
</dbReference>
<evidence type="ECO:0008006" key="4">
    <source>
        <dbReference type="Google" id="ProtNLM"/>
    </source>
</evidence>
<comment type="caution">
    <text evidence="2">The sequence shown here is derived from an EMBL/GenBank/DDBJ whole genome shotgun (WGS) entry which is preliminary data.</text>
</comment>
<name>A0A9D4BLL9_DREPO</name>
<keyword evidence="1" id="KW-0732">Signal</keyword>
<reference evidence="2" key="1">
    <citation type="journal article" date="2019" name="bioRxiv">
        <title>The Genome of the Zebra Mussel, Dreissena polymorpha: A Resource for Invasive Species Research.</title>
        <authorList>
            <person name="McCartney M.A."/>
            <person name="Auch B."/>
            <person name="Kono T."/>
            <person name="Mallez S."/>
            <person name="Zhang Y."/>
            <person name="Obille A."/>
            <person name="Becker A."/>
            <person name="Abrahante J.E."/>
            <person name="Garbe J."/>
            <person name="Badalamenti J.P."/>
            <person name="Herman A."/>
            <person name="Mangelson H."/>
            <person name="Liachko I."/>
            <person name="Sullivan S."/>
            <person name="Sone E.D."/>
            <person name="Koren S."/>
            <person name="Silverstein K.A.T."/>
            <person name="Beckman K.B."/>
            <person name="Gohl D.M."/>
        </authorList>
    </citation>
    <scope>NUCLEOTIDE SEQUENCE</scope>
    <source>
        <strain evidence="2">Duluth1</strain>
        <tissue evidence="2">Whole animal</tissue>
    </source>
</reference>
<reference evidence="2" key="2">
    <citation type="submission" date="2020-11" db="EMBL/GenBank/DDBJ databases">
        <authorList>
            <person name="McCartney M.A."/>
            <person name="Auch B."/>
            <person name="Kono T."/>
            <person name="Mallez S."/>
            <person name="Becker A."/>
            <person name="Gohl D.M."/>
            <person name="Silverstein K.A.T."/>
            <person name="Koren S."/>
            <person name="Bechman K.B."/>
            <person name="Herman A."/>
            <person name="Abrahante J.E."/>
            <person name="Garbe J."/>
        </authorList>
    </citation>
    <scope>NUCLEOTIDE SEQUENCE</scope>
    <source>
        <strain evidence="2">Duluth1</strain>
        <tissue evidence="2">Whole animal</tissue>
    </source>
</reference>
<dbReference type="Proteomes" id="UP000828390">
    <property type="component" value="Unassembled WGS sequence"/>
</dbReference>
<protein>
    <recommendedName>
        <fullName evidence="4">Secreted protein</fullName>
    </recommendedName>
</protein>
<keyword evidence="3" id="KW-1185">Reference proteome</keyword>
<evidence type="ECO:0000256" key="1">
    <source>
        <dbReference type="SAM" id="SignalP"/>
    </source>
</evidence>
<sequence length="92" mass="9926">MLTYCLFIALSCIIRKCVTVTGIGLGGGIGDRRRRVFRRSPPSHVGALQIAIRSKLVLLCDVFWNSSGSVGTSMSGHNMDGVAAKRSRRMSA</sequence>
<feature type="chain" id="PRO_5039721947" description="Secreted protein" evidence="1">
    <location>
        <begin position="20"/>
        <end position="92"/>
    </location>
</feature>
<organism evidence="2 3">
    <name type="scientific">Dreissena polymorpha</name>
    <name type="common">Zebra mussel</name>
    <name type="synonym">Mytilus polymorpha</name>
    <dbReference type="NCBI Taxonomy" id="45954"/>
    <lineage>
        <taxon>Eukaryota</taxon>
        <taxon>Metazoa</taxon>
        <taxon>Spiralia</taxon>
        <taxon>Lophotrochozoa</taxon>
        <taxon>Mollusca</taxon>
        <taxon>Bivalvia</taxon>
        <taxon>Autobranchia</taxon>
        <taxon>Heteroconchia</taxon>
        <taxon>Euheterodonta</taxon>
        <taxon>Imparidentia</taxon>
        <taxon>Neoheterodontei</taxon>
        <taxon>Myida</taxon>
        <taxon>Dreissenoidea</taxon>
        <taxon>Dreissenidae</taxon>
        <taxon>Dreissena</taxon>
    </lineage>
</organism>
<feature type="signal peptide" evidence="1">
    <location>
        <begin position="1"/>
        <end position="19"/>
    </location>
</feature>
<evidence type="ECO:0000313" key="3">
    <source>
        <dbReference type="Proteomes" id="UP000828390"/>
    </source>
</evidence>